<accession>A0A2G5KDY2</accession>
<gene>
    <name evidence="1" type="ORF">BFP76_10520</name>
</gene>
<protein>
    <recommendedName>
        <fullName evidence="3">Sulfotransferase domain-containing protein</fullName>
    </recommendedName>
</protein>
<dbReference type="EMBL" id="MDGM01000001">
    <property type="protein sequence ID" value="PIB26824.1"/>
    <property type="molecule type" value="Genomic_DNA"/>
</dbReference>
<keyword evidence="2" id="KW-1185">Reference proteome</keyword>
<evidence type="ECO:0000313" key="2">
    <source>
        <dbReference type="Proteomes" id="UP000231516"/>
    </source>
</evidence>
<dbReference type="RefSeq" id="WP_165775610.1">
    <property type="nucleotide sequence ID" value="NZ_MDGM01000001.1"/>
</dbReference>
<dbReference type="Proteomes" id="UP000231516">
    <property type="component" value="Unassembled WGS sequence"/>
</dbReference>
<sequence>MTDADSPIILIGAARSGTKFLRDVLRVADGHGAVPYDVNYVWRYGFEQHPNDLLPVDGLTNKQIAFIRKTLRSLASLGIDEVLIEKTVSNTLRVPFVDAVYPNARYVHLIRDGRDVTESAMRQWLAPPNWAALFTKLRGMPFSNLGYVFWFAKNFISGMLKGQKGGNVWGPRFDGIDALVGQKSLAHICAMQWRKSVEQATQDLANIPAERVFEIRYEDLVKDDTAITNLLTQLEIKDIDKVVNYWRDKVHIENTARWKNLPTKDQADMMNVIGDTLKLKDYDYV</sequence>
<evidence type="ECO:0008006" key="3">
    <source>
        <dbReference type="Google" id="ProtNLM"/>
    </source>
</evidence>
<name>A0A2G5KDY2_9RHOB</name>
<dbReference type="SUPFAM" id="SSF52540">
    <property type="entry name" value="P-loop containing nucleoside triphosphate hydrolases"/>
    <property type="match status" value="1"/>
</dbReference>
<dbReference type="Gene3D" id="3.40.50.300">
    <property type="entry name" value="P-loop containing nucleotide triphosphate hydrolases"/>
    <property type="match status" value="1"/>
</dbReference>
<dbReference type="InterPro" id="IPR027417">
    <property type="entry name" value="P-loop_NTPase"/>
</dbReference>
<evidence type="ECO:0000313" key="1">
    <source>
        <dbReference type="EMBL" id="PIB26824.1"/>
    </source>
</evidence>
<dbReference type="AlphaFoldDB" id="A0A2G5KDY2"/>
<reference evidence="1 2" key="1">
    <citation type="submission" date="2016-08" db="EMBL/GenBank/DDBJ databases">
        <title>Draft genome of Amylibacter sp. strain 4G11.</title>
        <authorList>
            <person name="Wong S.-K."/>
            <person name="Hamasaki K."/>
            <person name="Yoshizawa S."/>
        </authorList>
    </citation>
    <scope>NUCLEOTIDE SEQUENCE [LARGE SCALE GENOMIC DNA]</scope>
    <source>
        <strain evidence="1 2">4G11</strain>
    </source>
</reference>
<comment type="caution">
    <text evidence="1">The sequence shown here is derived from an EMBL/GenBank/DDBJ whole genome shotgun (WGS) entry which is preliminary data.</text>
</comment>
<dbReference type="Pfam" id="PF13469">
    <property type="entry name" value="Sulfotransfer_3"/>
    <property type="match status" value="1"/>
</dbReference>
<proteinExistence type="predicted"/>
<organism evidence="1 2">
    <name type="scientific">Paramylibacter kogurei</name>
    <dbReference type="NCBI Taxonomy" id="1889778"/>
    <lineage>
        <taxon>Bacteria</taxon>
        <taxon>Pseudomonadati</taxon>
        <taxon>Pseudomonadota</taxon>
        <taxon>Alphaproteobacteria</taxon>
        <taxon>Rhodobacterales</taxon>
        <taxon>Paracoccaceae</taxon>
        <taxon>Paramylibacter</taxon>
    </lineage>
</organism>